<feature type="region of interest" description="Disordered" evidence="2">
    <location>
        <begin position="1"/>
        <end position="72"/>
    </location>
</feature>
<feature type="repeat" description="ANK" evidence="1">
    <location>
        <begin position="217"/>
        <end position="249"/>
    </location>
</feature>
<dbReference type="AlphaFoldDB" id="A0A9X0AM82"/>
<gene>
    <name evidence="4" type="ORF">OCU04_007425</name>
</gene>
<evidence type="ECO:0000256" key="1">
    <source>
        <dbReference type="PROSITE-ProRule" id="PRU00023"/>
    </source>
</evidence>
<feature type="repeat" description="ANK" evidence="1">
    <location>
        <begin position="290"/>
        <end position="322"/>
    </location>
</feature>
<evidence type="ECO:0000313" key="4">
    <source>
        <dbReference type="EMBL" id="KAJ8063553.1"/>
    </source>
</evidence>
<keyword evidence="1" id="KW-0040">ANK repeat</keyword>
<organism evidence="4 5">
    <name type="scientific">Sclerotinia nivalis</name>
    <dbReference type="NCBI Taxonomy" id="352851"/>
    <lineage>
        <taxon>Eukaryota</taxon>
        <taxon>Fungi</taxon>
        <taxon>Dikarya</taxon>
        <taxon>Ascomycota</taxon>
        <taxon>Pezizomycotina</taxon>
        <taxon>Leotiomycetes</taxon>
        <taxon>Helotiales</taxon>
        <taxon>Sclerotiniaceae</taxon>
        <taxon>Sclerotinia</taxon>
    </lineage>
</organism>
<name>A0A9X0AM82_9HELO</name>
<dbReference type="PRINTS" id="PR01415">
    <property type="entry name" value="ANKYRIN"/>
</dbReference>
<dbReference type="Proteomes" id="UP001152300">
    <property type="component" value="Unassembled WGS sequence"/>
</dbReference>
<feature type="region of interest" description="Disordered" evidence="2">
    <location>
        <begin position="142"/>
        <end position="178"/>
    </location>
</feature>
<reference evidence="4" key="1">
    <citation type="submission" date="2022-11" db="EMBL/GenBank/DDBJ databases">
        <title>Genome Resource of Sclerotinia nivalis Strain SnTB1, a Plant Pathogen Isolated from American Ginseng.</title>
        <authorList>
            <person name="Fan S."/>
        </authorList>
    </citation>
    <scope>NUCLEOTIDE SEQUENCE</scope>
    <source>
        <strain evidence="4">SnTB1</strain>
    </source>
</reference>
<proteinExistence type="predicted"/>
<dbReference type="OrthoDB" id="5416972at2759"/>
<dbReference type="Pfam" id="PF00023">
    <property type="entry name" value="Ank"/>
    <property type="match status" value="1"/>
</dbReference>
<dbReference type="InterPro" id="IPR036770">
    <property type="entry name" value="Ankyrin_rpt-contain_sf"/>
</dbReference>
<comment type="caution">
    <text evidence="4">The sequence shown here is derived from an EMBL/GenBank/DDBJ whole genome shotgun (WGS) entry which is preliminary data.</text>
</comment>
<sequence>MSDTIERRRLQNRIAQRKFRQKRDEKRNRAAAVGQIESSTSSSSIAGSGTNQSSTPPSQLSTPTTVEQSDPTAVSSLKLGDVNFWDLNAIDGFISGVNTSESVSETDYFRSLDFTAPSPAQASPTTTFDSFFPRNRAFLTPPFTGTQSGALQNTPSAILPYDSRDSKSLDSPSSNKRSAENDAWLSTLHIAAQNGHDRILHRLIQHNNMDCNEKDSEGRTPLMVAVIEGHENVVNSLLSCGANINEVDGERRSALHFAVLHRRERVLRVLLEYCSDQSGRKLDIDAYNDSGMTPLHMAVDRGFESGVDLLLQSGADLNFKARKTQCPH</sequence>
<evidence type="ECO:0000256" key="2">
    <source>
        <dbReference type="SAM" id="MobiDB-lite"/>
    </source>
</evidence>
<dbReference type="PANTHER" id="PTHR24118">
    <property type="entry name" value="POTE ANKYRIN DOMAIN"/>
    <property type="match status" value="1"/>
</dbReference>
<dbReference type="Gene3D" id="1.25.40.20">
    <property type="entry name" value="Ankyrin repeat-containing domain"/>
    <property type="match status" value="1"/>
</dbReference>
<dbReference type="PANTHER" id="PTHR24118:SF100">
    <property type="entry name" value="FYVE-TYPE DOMAIN-CONTAINING PROTEIN"/>
    <property type="match status" value="1"/>
</dbReference>
<dbReference type="CDD" id="cd14688">
    <property type="entry name" value="bZIP_YAP"/>
    <property type="match status" value="1"/>
</dbReference>
<feature type="compositionally biased region" description="Low complexity" evidence="2">
    <location>
        <begin position="35"/>
        <end position="65"/>
    </location>
</feature>
<protein>
    <recommendedName>
        <fullName evidence="3">BZIP domain-containing protein</fullName>
    </recommendedName>
</protein>
<feature type="compositionally biased region" description="Polar residues" evidence="2">
    <location>
        <begin position="143"/>
        <end position="156"/>
    </location>
</feature>
<dbReference type="GO" id="GO:0003700">
    <property type="term" value="F:DNA-binding transcription factor activity"/>
    <property type="evidence" value="ECO:0007669"/>
    <property type="project" value="InterPro"/>
</dbReference>
<accession>A0A9X0AM82</accession>
<dbReference type="EMBL" id="JAPEIS010000008">
    <property type="protein sequence ID" value="KAJ8063553.1"/>
    <property type="molecule type" value="Genomic_DNA"/>
</dbReference>
<dbReference type="InterPro" id="IPR004827">
    <property type="entry name" value="bZIP"/>
</dbReference>
<dbReference type="Pfam" id="PF12796">
    <property type="entry name" value="Ank_2"/>
    <property type="match status" value="1"/>
</dbReference>
<keyword evidence="5" id="KW-1185">Reference proteome</keyword>
<dbReference type="PROSITE" id="PS50088">
    <property type="entry name" value="ANK_REPEAT"/>
    <property type="match status" value="2"/>
</dbReference>
<feature type="domain" description="BZIP" evidence="3">
    <location>
        <begin position="7"/>
        <end position="22"/>
    </location>
</feature>
<dbReference type="PROSITE" id="PS00036">
    <property type="entry name" value="BZIP_BASIC"/>
    <property type="match status" value="1"/>
</dbReference>
<dbReference type="PROSITE" id="PS50297">
    <property type="entry name" value="ANK_REP_REGION"/>
    <property type="match status" value="2"/>
</dbReference>
<evidence type="ECO:0000259" key="3">
    <source>
        <dbReference type="PROSITE" id="PS00036"/>
    </source>
</evidence>
<evidence type="ECO:0000313" key="5">
    <source>
        <dbReference type="Proteomes" id="UP001152300"/>
    </source>
</evidence>
<dbReference type="SMART" id="SM00248">
    <property type="entry name" value="ANK"/>
    <property type="match status" value="4"/>
</dbReference>
<dbReference type="InterPro" id="IPR002110">
    <property type="entry name" value="Ankyrin_rpt"/>
</dbReference>
<dbReference type="SUPFAM" id="SSF48403">
    <property type="entry name" value="Ankyrin repeat"/>
    <property type="match status" value="1"/>
</dbReference>